<proteinExistence type="predicted"/>
<protein>
    <submittedName>
        <fullName evidence="1">Uncharacterized protein</fullName>
    </submittedName>
</protein>
<dbReference type="PANTHER" id="PTHR48475">
    <property type="entry name" value="RIBONUCLEASE H"/>
    <property type="match status" value="1"/>
</dbReference>
<dbReference type="Gene3D" id="1.10.340.70">
    <property type="match status" value="1"/>
</dbReference>
<organism evidence="1 2">
    <name type="scientific">Cephalotus follicularis</name>
    <name type="common">Albany pitcher plant</name>
    <dbReference type="NCBI Taxonomy" id="3775"/>
    <lineage>
        <taxon>Eukaryota</taxon>
        <taxon>Viridiplantae</taxon>
        <taxon>Streptophyta</taxon>
        <taxon>Embryophyta</taxon>
        <taxon>Tracheophyta</taxon>
        <taxon>Spermatophyta</taxon>
        <taxon>Magnoliopsida</taxon>
        <taxon>eudicotyledons</taxon>
        <taxon>Gunneridae</taxon>
        <taxon>Pentapetalae</taxon>
        <taxon>rosids</taxon>
        <taxon>fabids</taxon>
        <taxon>Oxalidales</taxon>
        <taxon>Cephalotaceae</taxon>
        <taxon>Cephalotus</taxon>
    </lineage>
</organism>
<dbReference type="OrthoDB" id="1690717at2759"/>
<dbReference type="EMBL" id="BDDD01003051">
    <property type="protein sequence ID" value="GAV83938.1"/>
    <property type="molecule type" value="Genomic_DNA"/>
</dbReference>
<evidence type="ECO:0000313" key="2">
    <source>
        <dbReference type="Proteomes" id="UP000187406"/>
    </source>
</evidence>
<feature type="non-terminal residue" evidence="1">
    <location>
        <position position="1"/>
    </location>
</feature>
<reference evidence="2" key="1">
    <citation type="submission" date="2016-04" db="EMBL/GenBank/DDBJ databases">
        <title>Cephalotus genome sequencing.</title>
        <authorList>
            <person name="Fukushima K."/>
            <person name="Hasebe M."/>
            <person name="Fang X."/>
        </authorList>
    </citation>
    <scope>NUCLEOTIDE SEQUENCE [LARGE SCALE GENOMIC DNA]</scope>
    <source>
        <strain evidence="2">cv. St1</strain>
    </source>
</reference>
<comment type="caution">
    <text evidence="1">The sequence shown here is derived from an EMBL/GenBank/DDBJ whole genome shotgun (WGS) entry which is preliminary data.</text>
</comment>
<evidence type="ECO:0000313" key="1">
    <source>
        <dbReference type="EMBL" id="GAV83938.1"/>
    </source>
</evidence>
<dbReference type="PANTHER" id="PTHR48475:SF1">
    <property type="entry name" value="RNASE H TYPE-1 DOMAIN-CONTAINING PROTEIN"/>
    <property type="match status" value="1"/>
</dbReference>
<name>A0A1Q3CV50_CEPFO</name>
<dbReference type="InParanoid" id="A0A1Q3CV50"/>
<accession>A0A1Q3CV50</accession>
<keyword evidence="2" id="KW-1185">Reference proteome</keyword>
<gene>
    <name evidence="1" type="ORF">CFOL_v3_27383</name>
</gene>
<sequence length="103" mass="12199">IIEYLKNLSKRIERKIKILALNYYLYNGELYRKGQDGLLLRCMGFEESMQVMMEVHEETCRAHQSGLTMHWLIRRHGCFSPTITTNCINYARGYRACQRHGNI</sequence>
<dbReference type="Proteomes" id="UP000187406">
    <property type="component" value="Unassembled WGS sequence"/>
</dbReference>
<dbReference type="AlphaFoldDB" id="A0A1Q3CV50"/>